<evidence type="ECO:0000256" key="7">
    <source>
        <dbReference type="SAM" id="Phobius"/>
    </source>
</evidence>
<dbReference type="AlphaFoldDB" id="A0A9N9KQW3"/>
<dbReference type="GO" id="GO:0000422">
    <property type="term" value="P:autophagy of mitochondrion"/>
    <property type="evidence" value="ECO:0007669"/>
    <property type="project" value="TreeGrafter"/>
</dbReference>
<dbReference type="PANTHER" id="PTHR37278:SF1">
    <property type="entry name" value="AUTOPHAGY-RELATED PROTEIN 33-RELATED"/>
    <property type="match status" value="1"/>
</dbReference>
<organism evidence="8 9">
    <name type="scientific">Hymenoscyphus fraxineus</name>
    <dbReference type="NCBI Taxonomy" id="746836"/>
    <lineage>
        <taxon>Eukaryota</taxon>
        <taxon>Fungi</taxon>
        <taxon>Dikarya</taxon>
        <taxon>Ascomycota</taxon>
        <taxon>Pezizomycotina</taxon>
        <taxon>Leotiomycetes</taxon>
        <taxon>Helotiales</taxon>
        <taxon>Helotiaceae</taxon>
        <taxon>Hymenoscyphus</taxon>
    </lineage>
</organism>
<keyword evidence="4 7" id="KW-0472">Membrane</keyword>
<dbReference type="EMBL" id="CAJVRL010000037">
    <property type="protein sequence ID" value="CAG8950475.1"/>
    <property type="molecule type" value="Genomic_DNA"/>
</dbReference>
<evidence type="ECO:0000256" key="2">
    <source>
        <dbReference type="ARBA" id="ARBA00022692"/>
    </source>
</evidence>
<evidence type="ECO:0008006" key="10">
    <source>
        <dbReference type="Google" id="ProtNLM"/>
    </source>
</evidence>
<name>A0A9N9KQW3_9HELO</name>
<dbReference type="GO" id="GO:0005741">
    <property type="term" value="C:mitochondrial outer membrane"/>
    <property type="evidence" value="ECO:0007669"/>
    <property type="project" value="TreeGrafter"/>
</dbReference>
<comment type="subcellular location">
    <subcellularLocation>
        <location evidence="1">Membrane</location>
        <topology evidence="1">Multi-pass membrane protein</topology>
    </subcellularLocation>
</comment>
<evidence type="ECO:0000256" key="1">
    <source>
        <dbReference type="ARBA" id="ARBA00004141"/>
    </source>
</evidence>
<sequence length="202" mass="21337">MASKGVSVLKFVGVCSVGLYTGLSYTLSTLTLPTLLTLPNASTASGAFTSLNTLSTRHLSALAGLSSTSFILAYLLSPRSQKHPYLLWTTFLISCSGASSYLLPSPVPKPSKQPKKSKTSERKTKTKVMDASYEVVGASDHSGSSGEEISDEESVNGEEVRGRMEGFMTKQIARTVVAAVGFAMSVVGVWGDGVVDTVIIEM</sequence>
<dbReference type="GO" id="GO:0016236">
    <property type="term" value="P:macroautophagy"/>
    <property type="evidence" value="ECO:0007669"/>
    <property type="project" value="TreeGrafter"/>
</dbReference>
<accession>A0A9N9KQW3</accession>
<proteinExistence type="inferred from homology"/>
<dbReference type="Proteomes" id="UP000696280">
    <property type="component" value="Unassembled WGS sequence"/>
</dbReference>
<evidence type="ECO:0000256" key="6">
    <source>
        <dbReference type="SAM" id="MobiDB-lite"/>
    </source>
</evidence>
<keyword evidence="9" id="KW-1185">Reference proteome</keyword>
<dbReference type="PANTHER" id="PTHR37278">
    <property type="entry name" value="AUTOPHAGY-RELATED PROTEIN 33-RELATED"/>
    <property type="match status" value="1"/>
</dbReference>
<evidence type="ECO:0000313" key="8">
    <source>
        <dbReference type="EMBL" id="CAG8950475.1"/>
    </source>
</evidence>
<evidence type="ECO:0000256" key="5">
    <source>
        <dbReference type="ARBA" id="ARBA00038013"/>
    </source>
</evidence>
<protein>
    <recommendedName>
        <fullName evidence="10">Autophagy-related protein 33</fullName>
    </recommendedName>
</protein>
<feature type="transmembrane region" description="Helical" evidence="7">
    <location>
        <begin position="58"/>
        <end position="76"/>
    </location>
</feature>
<keyword evidence="3 7" id="KW-1133">Transmembrane helix</keyword>
<comment type="caution">
    <text evidence="8">The sequence shown here is derived from an EMBL/GenBank/DDBJ whole genome shotgun (WGS) entry which is preliminary data.</text>
</comment>
<gene>
    <name evidence="8" type="ORF">HYFRA_00006971</name>
</gene>
<evidence type="ECO:0000256" key="4">
    <source>
        <dbReference type="ARBA" id="ARBA00023136"/>
    </source>
</evidence>
<comment type="similarity">
    <text evidence="5">Belongs to the ATG33 family.</text>
</comment>
<dbReference type="InterPro" id="IPR051668">
    <property type="entry name" value="ATG33"/>
</dbReference>
<evidence type="ECO:0000256" key="3">
    <source>
        <dbReference type="ARBA" id="ARBA00022989"/>
    </source>
</evidence>
<keyword evidence="2 7" id="KW-0812">Transmembrane</keyword>
<reference evidence="8" key="1">
    <citation type="submission" date="2021-07" db="EMBL/GenBank/DDBJ databases">
        <authorList>
            <person name="Durling M."/>
        </authorList>
    </citation>
    <scope>NUCLEOTIDE SEQUENCE</scope>
</reference>
<evidence type="ECO:0000313" key="9">
    <source>
        <dbReference type="Proteomes" id="UP000696280"/>
    </source>
</evidence>
<dbReference type="OrthoDB" id="5336366at2759"/>
<feature type="transmembrane region" description="Helical" evidence="7">
    <location>
        <begin position="12"/>
        <end position="38"/>
    </location>
</feature>
<feature type="region of interest" description="Disordered" evidence="6">
    <location>
        <begin position="105"/>
        <end position="159"/>
    </location>
</feature>